<dbReference type="eggNOG" id="KOG3582">
    <property type="taxonomic scope" value="Eukaryota"/>
</dbReference>
<feature type="compositionally biased region" description="Pro residues" evidence="6">
    <location>
        <begin position="330"/>
        <end position="352"/>
    </location>
</feature>
<gene>
    <name evidence="9" type="ORF">B0I71DRAFT_130194</name>
    <name evidence="8" type="ORF">YALI1_B17773g</name>
</gene>
<dbReference type="InterPro" id="IPR052207">
    <property type="entry name" value="Max-like/E-box_TFs"/>
</dbReference>
<dbReference type="OrthoDB" id="5778525at2759"/>
<feature type="region of interest" description="Disordered" evidence="6">
    <location>
        <begin position="1"/>
        <end position="162"/>
    </location>
</feature>
<dbReference type="Proteomes" id="UP000182444">
    <property type="component" value="Chromosome 1B"/>
</dbReference>
<accession>A0A1D8N7P2</accession>
<comment type="subcellular location">
    <subcellularLocation>
        <location evidence="1">Nucleus</location>
    </subcellularLocation>
</comment>
<evidence type="ECO:0000256" key="1">
    <source>
        <dbReference type="ARBA" id="ARBA00004123"/>
    </source>
</evidence>
<dbReference type="Pfam" id="PF00010">
    <property type="entry name" value="HLH"/>
    <property type="match status" value="1"/>
</dbReference>
<feature type="region of interest" description="Disordered" evidence="6">
    <location>
        <begin position="284"/>
        <end position="425"/>
    </location>
</feature>
<feature type="compositionally biased region" description="Low complexity" evidence="6">
    <location>
        <begin position="353"/>
        <end position="373"/>
    </location>
</feature>
<evidence type="ECO:0000313" key="8">
    <source>
        <dbReference type="EMBL" id="AOW01642.1"/>
    </source>
</evidence>
<dbReference type="PANTHER" id="PTHR15741">
    <property type="entry name" value="BASIC HELIX-LOOP-HELIX ZIP TRANSCRIPTION FACTOR"/>
    <property type="match status" value="1"/>
</dbReference>
<dbReference type="PROSITE" id="PS50888">
    <property type="entry name" value="BHLH"/>
    <property type="match status" value="1"/>
</dbReference>
<dbReference type="Proteomes" id="UP000256601">
    <property type="component" value="Unassembled WGS sequence"/>
</dbReference>
<keyword evidence="5" id="KW-0539">Nucleus</keyword>
<dbReference type="SUPFAM" id="SSF47459">
    <property type="entry name" value="HLH, helix-loop-helix DNA-binding domain"/>
    <property type="match status" value="1"/>
</dbReference>
<dbReference type="KEGG" id="yli:2907529"/>
<dbReference type="SMART" id="SM00353">
    <property type="entry name" value="HLH"/>
    <property type="match status" value="1"/>
</dbReference>
<feature type="compositionally biased region" description="Polar residues" evidence="6">
    <location>
        <begin position="140"/>
        <end position="155"/>
    </location>
</feature>
<keyword evidence="2" id="KW-0805">Transcription regulation</keyword>
<dbReference type="EMBL" id="CP017554">
    <property type="protein sequence ID" value="AOW01642.1"/>
    <property type="molecule type" value="Genomic_DNA"/>
</dbReference>
<feature type="compositionally biased region" description="Low complexity" evidence="6">
    <location>
        <begin position="312"/>
        <end position="329"/>
    </location>
</feature>
<evidence type="ECO:0000313" key="11">
    <source>
        <dbReference type="Proteomes" id="UP000256601"/>
    </source>
</evidence>
<dbReference type="RefSeq" id="XP_500836.1">
    <property type="nucleotide sequence ID" value="XM_500836.1"/>
</dbReference>
<reference evidence="8 10" key="1">
    <citation type="journal article" date="2016" name="PLoS ONE">
        <title>Sequence Assembly of Yarrowia lipolytica Strain W29/CLIB89 Shows Transposable Element Diversity.</title>
        <authorList>
            <person name="Magnan C."/>
            <person name="Yu J."/>
            <person name="Chang I."/>
            <person name="Jahn E."/>
            <person name="Kanomata Y."/>
            <person name="Wu J."/>
            <person name="Zeller M."/>
            <person name="Oakes M."/>
            <person name="Baldi P."/>
            <person name="Sandmeyer S."/>
        </authorList>
    </citation>
    <scope>NUCLEOTIDE SEQUENCE [LARGE SCALE GENOMIC DNA]</scope>
    <source>
        <strain evidence="8">CLIB89</strain>
        <strain evidence="10">CLIB89(W29)</strain>
    </source>
</reference>
<evidence type="ECO:0000256" key="4">
    <source>
        <dbReference type="ARBA" id="ARBA00023163"/>
    </source>
</evidence>
<dbReference type="PANTHER" id="PTHR15741:SF27">
    <property type="entry name" value="TRANSCRIPTION FACTOR AP-4"/>
    <property type="match status" value="1"/>
</dbReference>
<dbReference type="GO" id="GO:0000981">
    <property type="term" value="F:DNA-binding transcription factor activity, RNA polymerase II-specific"/>
    <property type="evidence" value="ECO:0007669"/>
    <property type="project" value="TreeGrafter"/>
</dbReference>
<proteinExistence type="predicted"/>
<evidence type="ECO:0000259" key="7">
    <source>
        <dbReference type="PROSITE" id="PS50888"/>
    </source>
</evidence>
<dbReference type="VEuPathDB" id="FungiDB:YALI1_B17773g"/>
<evidence type="ECO:0000313" key="9">
    <source>
        <dbReference type="EMBL" id="RDW26820.1"/>
    </source>
</evidence>
<feature type="domain" description="BHLH" evidence="7">
    <location>
        <begin position="225"/>
        <end position="276"/>
    </location>
</feature>
<evidence type="ECO:0000256" key="2">
    <source>
        <dbReference type="ARBA" id="ARBA00023015"/>
    </source>
</evidence>
<evidence type="ECO:0000256" key="3">
    <source>
        <dbReference type="ARBA" id="ARBA00023125"/>
    </source>
</evidence>
<keyword evidence="3" id="KW-0238">DNA-binding</keyword>
<dbReference type="GeneID" id="2907529"/>
<dbReference type="InterPro" id="IPR036638">
    <property type="entry name" value="HLH_DNA-bd_sf"/>
</dbReference>
<feature type="compositionally biased region" description="Low complexity" evidence="6">
    <location>
        <begin position="89"/>
        <end position="110"/>
    </location>
</feature>
<feature type="compositionally biased region" description="Polar residues" evidence="6">
    <location>
        <begin position="111"/>
        <end position="130"/>
    </location>
</feature>
<feature type="compositionally biased region" description="Basic and acidic residues" evidence="6">
    <location>
        <begin position="414"/>
        <end position="425"/>
    </location>
</feature>
<protein>
    <recommendedName>
        <fullName evidence="7">BHLH domain-containing protein</fullName>
    </recommendedName>
</protein>
<evidence type="ECO:0000313" key="10">
    <source>
        <dbReference type="Proteomes" id="UP000182444"/>
    </source>
</evidence>
<name>A0A1D8N7P2_YARLL</name>
<dbReference type="VEuPathDB" id="FungiDB:YALI0_B13354g"/>
<reference evidence="9 11" key="2">
    <citation type="submission" date="2018-07" db="EMBL/GenBank/DDBJ databases">
        <title>Draft Genome Assemblies for Five Robust Yarrowia lipolytica Strains Exhibiting High Lipid Production and Pentose Sugar Utilization and Sugar Alcohol Secretion from Undetoxified Lignocellulosic Biomass Hydrolysates.</title>
        <authorList>
            <consortium name="DOE Joint Genome Institute"/>
            <person name="Walker C."/>
            <person name="Ryu S."/>
            <person name="Na H."/>
            <person name="Zane M."/>
            <person name="LaButti K."/>
            <person name="Lipzen A."/>
            <person name="Haridas S."/>
            <person name="Barry K."/>
            <person name="Grigoriev I.V."/>
            <person name="Quarterman J."/>
            <person name="Slininger P."/>
            <person name="Dien B."/>
            <person name="Trinh C.T."/>
        </authorList>
    </citation>
    <scope>NUCLEOTIDE SEQUENCE [LARGE SCALE GENOMIC DNA]</scope>
    <source>
        <strain evidence="9 11">YB392</strain>
    </source>
</reference>
<dbReference type="Gene3D" id="4.10.280.10">
    <property type="entry name" value="Helix-loop-helix DNA-binding domain"/>
    <property type="match status" value="1"/>
</dbReference>
<evidence type="ECO:0000256" key="5">
    <source>
        <dbReference type="ARBA" id="ARBA00023242"/>
    </source>
</evidence>
<keyword evidence="4" id="KW-0804">Transcription</keyword>
<dbReference type="GO" id="GO:0046983">
    <property type="term" value="F:protein dimerization activity"/>
    <property type="evidence" value="ECO:0007669"/>
    <property type="project" value="InterPro"/>
</dbReference>
<evidence type="ECO:0000256" key="6">
    <source>
        <dbReference type="SAM" id="MobiDB-lite"/>
    </source>
</evidence>
<sequence>MDLKSIVLPPPRPGSATELSNPHLSPGHGPLRPYSANALPSITTAPGGWKTSLPPSPVHSPNNGQPKDKDGNQMTAALVGESNGVASVNGMNGTTNGATSSNGTMSNGTSPGQSPVNQTLNTATSPTHSVPQLPPPTAETFPTLNRKSSTSNFKISKSPPKSLRKAKSMAALGSSLSNYPPPPMPDYEYDDEPASPTAIKTEQLEPATPSIPIISTLPSSTSVSSRRHAHILSEQRRRENINGGFQQLRNAVPYCRGTQLSKAVILKKAVEYIAALEEEVYNLRYRPGPPQGHAPPQTHTHGPPPQHHHQHQAPPMHHMPHQQHPQHQPHGPPPMHMPPGAPGSVAGPPPMHMPVYSSPSPYSYRSGSHSASHLPQPPHHVPERPASAEGSPYARRSSHQDLRSLRSSSTTSLVDDKLPPMNSER</sequence>
<dbReference type="EMBL" id="KZ858973">
    <property type="protein sequence ID" value="RDW26820.1"/>
    <property type="molecule type" value="Genomic_DNA"/>
</dbReference>
<organism evidence="8 10">
    <name type="scientific">Yarrowia lipolytica</name>
    <name type="common">Candida lipolytica</name>
    <dbReference type="NCBI Taxonomy" id="4952"/>
    <lineage>
        <taxon>Eukaryota</taxon>
        <taxon>Fungi</taxon>
        <taxon>Dikarya</taxon>
        <taxon>Ascomycota</taxon>
        <taxon>Saccharomycotina</taxon>
        <taxon>Dipodascomycetes</taxon>
        <taxon>Dipodascales</taxon>
        <taxon>Dipodascales incertae sedis</taxon>
        <taxon>Yarrowia</taxon>
    </lineage>
</organism>
<dbReference type="AlphaFoldDB" id="A0A1D8N7P2"/>
<dbReference type="GO" id="GO:0005634">
    <property type="term" value="C:nucleus"/>
    <property type="evidence" value="ECO:0007669"/>
    <property type="project" value="UniProtKB-SubCell"/>
</dbReference>
<dbReference type="InterPro" id="IPR011598">
    <property type="entry name" value="bHLH_dom"/>
</dbReference>
<dbReference type="GO" id="GO:0000978">
    <property type="term" value="F:RNA polymerase II cis-regulatory region sequence-specific DNA binding"/>
    <property type="evidence" value="ECO:0007669"/>
    <property type="project" value="TreeGrafter"/>
</dbReference>